<protein>
    <submittedName>
        <fullName evidence="1">Uncharacterized protein</fullName>
    </submittedName>
</protein>
<dbReference type="EMBL" id="JF937101">
    <property type="protein sequence ID" value="AEK09543.1"/>
    <property type="molecule type" value="Genomic_DNA"/>
</dbReference>
<sequence>MSYALRVRKARTVRYGCHVIQPGEFYIDHTEFPGGDAGYADTAGHPVRMAECRVCAERYGRGDLIKDRESS</sequence>
<keyword evidence="2" id="KW-1185">Reference proteome</keyword>
<dbReference type="Proteomes" id="UP000008414">
    <property type="component" value="Segment"/>
</dbReference>
<proteinExistence type="predicted"/>
<reference evidence="1 2" key="1">
    <citation type="journal article" date="2012" name="J. Virol.">
        <title>Complete Genome Sequences of 138 Mycobacteriophages.</title>
        <authorList>
            <consortium name="the Science Education Alliance Phage Hunters Advancing Genomics and Evolutionary Science Program"/>
            <consortium name="the KwaZulu-Natal Research Institute for Tuberculosis and HIV Mycobacterial Genetics Course Students"/>
            <consortium name="the Phage Hunters Integrating Research and Education Program"/>
            <person name="Hatfull G.F."/>
        </authorList>
    </citation>
    <scope>NUCLEOTIDE SEQUENCE [LARGE SCALE GENOMIC DNA]</scope>
    <source>
        <strain evidence="1">LittleE</strain>
    </source>
</reference>
<organism evidence="1 2">
    <name type="scientific">Mycobacterium phage LittleE</name>
    <dbReference type="NCBI Taxonomy" id="2922212"/>
    <lineage>
        <taxon>Viruses</taxon>
        <taxon>Duplodnaviria</taxon>
        <taxon>Heunggongvirae</taxon>
        <taxon>Uroviricota</taxon>
        <taxon>Caudoviricetes</taxon>
        <taxon>Omegavirus</taxon>
        <taxon>Omegavirus littlee</taxon>
    </lineage>
</organism>
<name>G1D448_9CAUD</name>
<gene>
    <name evidence="1" type="primary">163</name>
    <name evidence="1" type="ORF">LITTLEE_163</name>
</gene>
<evidence type="ECO:0000313" key="2">
    <source>
        <dbReference type="Proteomes" id="UP000008414"/>
    </source>
</evidence>
<dbReference type="GeneID" id="40233820"/>
<accession>G1D448</accession>
<dbReference type="RefSeq" id="YP_009637074.1">
    <property type="nucleotide sequence ID" value="NC_042322.1"/>
</dbReference>
<evidence type="ECO:0000313" key="1">
    <source>
        <dbReference type="EMBL" id="AEK09543.1"/>
    </source>
</evidence>